<gene>
    <name evidence="1" type="ORF">L195_g034810</name>
</gene>
<reference evidence="1 2" key="1">
    <citation type="journal article" date="2014" name="Am. J. Bot.">
        <title>Genome assembly and annotation for red clover (Trifolium pratense; Fabaceae).</title>
        <authorList>
            <person name="Istvanek J."/>
            <person name="Jaros M."/>
            <person name="Krenek A."/>
            <person name="Repkova J."/>
        </authorList>
    </citation>
    <scope>NUCLEOTIDE SEQUENCE [LARGE SCALE GENOMIC DNA]</scope>
    <source>
        <strain evidence="2">cv. Tatra</strain>
        <tissue evidence="1">Young leaves</tissue>
    </source>
</reference>
<comment type="caution">
    <text evidence="1">The sequence shown here is derived from an EMBL/GenBank/DDBJ whole genome shotgun (WGS) entry which is preliminary data.</text>
</comment>
<protein>
    <submittedName>
        <fullName evidence="1">Uncharacterized protein</fullName>
    </submittedName>
</protein>
<dbReference type="EMBL" id="ASHM01034820">
    <property type="protein sequence ID" value="PNX78829.1"/>
    <property type="molecule type" value="Genomic_DNA"/>
</dbReference>
<name>A0A2K3LK12_TRIPR</name>
<organism evidence="1 2">
    <name type="scientific">Trifolium pratense</name>
    <name type="common">Red clover</name>
    <dbReference type="NCBI Taxonomy" id="57577"/>
    <lineage>
        <taxon>Eukaryota</taxon>
        <taxon>Viridiplantae</taxon>
        <taxon>Streptophyta</taxon>
        <taxon>Embryophyta</taxon>
        <taxon>Tracheophyta</taxon>
        <taxon>Spermatophyta</taxon>
        <taxon>Magnoliopsida</taxon>
        <taxon>eudicotyledons</taxon>
        <taxon>Gunneridae</taxon>
        <taxon>Pentapetalae</taxon>
        <taxon>rosids</taxon>
        <taxon>fabids</taxon>
        <taxon>Fabales</taxon>
        <taxon>Fabaceae</taxon>
        <taxon>Papilionoideae</taxon>
        <taxon>50 kb inversion clade</taxon>
        <taxon>NPAAA clade</taxon>
        <taxon>Hologalegina</taxon>
        <taxon>IRL clade</taxon>
        <taxon>Trifolieae</taxon>
        <taxon>Trifolium</taxon>
    </lineage>
</organism>
<dbReference type="Proteomes" id="UP000236291">
    <property type="component" value="Unassembled WGS sequence"/>
</dbReference>
<dbReference type="AlphaFoldDB" id="A0A2K3LK12"/>
<proteinExistence type="predicted"/>
<evidence type="ECO:0000313" key="1">
    <source>
        <dbReference type="EMBL" id="PNX78829.1"/>
    </source>
</evidence>
<evidence type="ECO:0000313" key="2">
    <source>
        <dbReference type="Proteomes" id="UP000236291"/>
    </source>
</evidence>
<accession>A0A2K3LK12</accession>
<sequence length="43" mass="4842">MTFVREAGSENFEAGCEEITIDGKIALDLKQHNPYSIRGLKME</sequence>
<reference evidence="1 2" key="2">
    <citation type="journal article" date="2017" name="Front. Plant Sci.">
        <title>Gene Classification and Mining of Molecular Markers Useful in Red Clover (Trifolium pratense) Breeding.</title>
        <authorList>
            <person name="Istvanek J."/>
            <person name="Dluhosova J."/>
            <person name="Dluhos P."/>
            <person name="Patkova L."/>
            <person name="Nedelnik J."/>
            <person name="Repkova J."/>
        </authorList>
    </citation>
    <scope>NUCLEOTIDE SEQUENCE [LARGE SCALE GENOMIC DNA]</scope>
    <source>
        <strain evidence="2">cv. Tatra</strain>
        <tissue evidence="1">Young leaves</tissue>
    </source>
</reference>